<keyword evidence="6" id="KW-1185">Reference proteome</keyword>
<dbReference type="AlphaFoldDB" id="A0A7G9B2X1"/>
<dbReference type="InterPro" id="IPR015939">
    <property type="entry name" value="Fum_Rdtase/Succ_DH_flav-like_C"/>
</dbReference>
<dbReference type="PRINTS" id="PR00368">
    <property type="entry name" value="FADPNR"/>
</dbReference>
<keyword evidence="2" id="KW-0560">Oxidoreductase</keyword>
<keyword evidence="1" id="KW-0285">Flavoprotein</keyword>
<dbReference type="Pfam" id="PF02910">
    <property type="entry name" value="Succ_DH_flav_C"/>
    <property type="match status" value="1"/>
</dbReference>
<dbReference type="InterPro" id="IPR027477">
    <property type="entry name" value="Succ_DH/fumarate_Rdtase_cat_sf"/>
</dbReference>
<dbReference type="Gene3D" id="3.90.700.10">
    <property type="entry name" value="Succinate dehydrogenase/fumarate reductase flavoprotein, catalytic domain"/>
    <property type="match status" value="1"/>
</dbReference>
<sequence>MLEKCAPFDVVVIGSGGGGLRAAISAAEGGANTLIVAKGKINRSGSTLLAGANLSADIACDGHSLHEMGLSDWNQDDSKEKFFADVCHEGFYLGNQKLIHKFVDGAPDRIRELMGWGMEVLGTEGERGISVFGSAILDSLFRRVKELGISYVESHLFTDLVVEDGAVKGCTCVDLLTGEIKYFPAKAVVIATGGSHGIFRNNSGPTDCCGEGPAAALRAGAELIDMEMISFCPSVILHPAMYKGNILPYIMNTTGYGTYVNKFGKPFTQRHLTAEVEALALDTEWNKMLLSYALQKEINSQRCNRFGGVYYTLPLSPEELKEELYHDLPNLSKGMYHDIMEIFLNNRCVTCAPFAHYFEGGIRIDEEMGTKLPGLFAAGECTGGMFGANRVSAATTEMLIEGNIAGASAASYAGKTDVDKASDKLLARMEEELLRPFANGGGASPVELREALHDATASSLTVLRNGKALEKGLQDVLSLQKELPGVSLATKDRRYNKEWLEYLQLRNGLITAAATLTAASMRKESRGVHVREDYFYTDNENYLKNLVVKNCALDTEWVPPVHTDIYPEPVRKDYIPYVEDVIAKLS</sequence>
<dbReference type="SUPFAM" id="SSF51905">
    <property type="entry name" value="FAD/NAD(P)-binding domain"/>
    <property type="match status" value="1"/>
</dbReference>
<feature type="domain" description="FAD-dependent oxidoreductase 2 FAD-binding" evidence="3">
    <location>
        <begin position="9"/>
        <end position="393"/>
    </location>
</feature>
<dbReference type="Gene3D" id="1.20.58.100">
    <property type="entry name" value="Fumarate reductase/succinate dehydrogenase flavoprotein-like, C-terminal domain"/>
    <property type="match status" value="1"/>
</dbReference>
<evidence type="ECO:0000256" key="1">
    <source>
        <dbReference type="ARBA" id="ARBA00022630"/>
    </source>
</evidence>
<dbReference type="InterPro" id="IPR003953">
    <property type="entry name" value="FAD-dep_OxRdtase_2_FAD-bd"/>
</dbReference>
<feature type="domain" description="Fumarate reductase/succinate dehydrogenase flavoprotein-like C-terminal" evidence="4">
    <location>
        <begin position="449"/>
        <end position="556"/>
    </location>
</feature>
<proteinExistence type="predicted"/>
<protein>
    <submittedName>
        <fullName evidence="5">FAD-binding protein</fullName>
    </submittedName>
</protein>
<reference evidence="5 6" key="1">
    <citation type="submission" date="2020-08" db="EMBL/GenBank/DDBJ databases">
        <authorList>
            <person name="Liu C."/>
            <person name="Sun Q."/>
        </authorList>
    </citation>
    <scope>NUCLEOTIDE SEQUENCE [LARGE SCALE GENOMIC DNA]</scope>
    <source>
        <strain evidence="5 6">NSJ-62</strain>
    </source>
</reference>
<dbReference type="InterPro" id="IPR036188">
    <property type="entry name" value="FAD/NAD-bd_sf"/>
</dbReference>
<dbReference type="EMBL" id="CP060490">
    <property type="protein sequence ID" value="QNL43902.1"/>
    <property type="molecule type" value="Genomic_DNA"/>
</dbReference>
<dbReference type="Proteomes" id="UP000515960">
    <property type="component" value="Chromosome"/>
</dbReference>
<dbReference type="Gene3D" id="3.50.50.60">
    <property type="entry name" value="FAD/NAD(P)-binding domain"/>
    <property type="match status" value="1"/>
</dbReference>
<evidence type="ECO:0000259" key="4">
    <source>
        <dbReference type="Pfam" id="PF02910"/>
    </source>
</evidence>
<evidence type="ECO:0000256" key="2">
    <source>
        <dbReference type="ARBA" id="ARBA00023002"/>
    </source>
</evidence>
<dbReference type="InterPro" id="IPR030664">
    <property type="entry name" value="SdhA/FrdA/AprA"/>
</dbReference>
<dbReference type="RefSeq" id="WP_187332482.1">
    <property type="nucleotide sequence ID" value="NZ_CP060490.1"/>
</dbReference>
<dbReference type="PANTHER" id="PTHR11632:SF51">
    <property type="entry name" value="SUCCINATE DEHYDROGENASE [UBIQUINONE] FLAVOPROTEIN SUBUNIT, MITOCHONDRIAL"/>
    <property type="match status" value="1"/>
</dbReference>
<accession>A0A7G9B2X1</accession>
<dbReference type="PANTHER" id="PTHR11632">
    <property type="entry name" value="SUCCINATE DEHYDROGENASE 2 FLAVOPROTEIN SUBUNIT"/>
    <property type="match status" value="1"/>
</dbReference>
<dbReference type="SUPFAM" id="SSF46977">
    <property type="entry name" value="Succinate dehydrogenase/fumarate reductase flavoprotein C-terminal domain"/>
    <property type="match status" value="1"/>
</dbReference>
<dbReference type="InterPro" id="IPR037099">
    <property type="entry name" value="Fum_R/Succ_DH_flav-like_C_sf"/>
</dbReference>
<evidence type="ECO:0000313" key="6">
    <source>
        <dbReference type="Proteomes" id="UP000515960"/>
    </source>
</evidence>
<dbReference type="KEGG" id="ohi:H8790_10650"/>
<dbReference type="GO" id="GO:0033765">
    <property type="term" value="F:steroid dehydrogenase activity, acting on the CH-CH group of donors"/>
    <property type="evidence" value="ECO:0007669"/>
    <property type="project" value="UniProtKB-ARBA"/>
</dbReference>
<dbReference type="Pfam" id="PF00890">
    <property type="entry name" value="FAD_binding_2"/>
    <property type="match status" value="1"/>
</dbReference>
<dbReference type="PRINTS" id="PR00411">
    <property type="entry name" value="PNDRDTASEI"/>
</dbReference>
<evidence type="ECO:0000313" key="5">
    <source>
        <dbReference type="EMBL" id="QNL43902.1"/>
    </source>
</evidence>
<evidence type="ECO:0000259" key="3">
    <source>
        <dbReference type="Pfam" id="PF00890"/>
    </source>
</evidence>
<gene>
    <name evidence="5" type="ORF">H8790_10650</name>
</gene>
<name>A0A7G9B2X1_9FIRM</name>
<dbReference type="PIRSF" id="PIRSF000171">
    <property type="entry name" value="SDHA_APRA_LASPO"/>
    <property type="match status" value="1"/>
</dbReference>
<organism evidence="5 6">
    <name type="scientific">Oscillibacter hominis</name>
    <dbReference type="NCBI Taxonomy" id="2763056"/>
    <lineage>
        <taxon>Bacteria</taxon>
        <taxon>Bacillati</taxon>
        <taxon>Bacillota</taxon>
        <taxon>Clostridia</taxon>
        <taxon>Eubacteriales</taxon>
        <taxon>Oscillospiraceae</taxon>
        <taxon>Oscillibacter</taxon>
    </lineage>
</organism>